<dbReference type="Proteomes" id="UP001161017">
    <property type="component" value="Unassembled WGS sequence"/>
</dbReference>
<feature type="compositionally biased region" description="Basic and acidic residues" evidence="6">
    <location>
        <begin position="652"/>
        <end position="668"/>
    </location>
</feature>
<dbReference type="InterPro" id="IPR042525">
    <property type="entry name" value="Rad52_Rad59_Rad22_sf"/>
</dbReference>
<dbReference type="InterPro" id="IPR041247">
    <property type="entry name" value="Rad52_fam"/>
</dbReference>
<feature type="region of interest" description="Disordered" evidence="6">
    <location>
        <begin position="21"/>
        <end position="69"/>
    </location>
</feature>
<dbReference type="GO" id="GO:0045002">
    <property type="term" value="P:double-strand break repair via single-strand annealing"/>
    <property type="evidence" value="ECO:0007669"/>
    <property type="project" value="InterPro"/>
</dbReference>
<keyword evidence="4" id="KW-0234">DNA repair</keyword>
<evidence type="ECO:0000313" key="8">
    <source>
        <dbReference type="Proteomes" id="UP001161017"/>
    </source>
</evidence>
<sequence length="676" mass="73338">MTAAAKRREKQEEIAAKQRIKDKIAADKEERRLKAEAAKAERLGQPPAVSNPAASTVPPAATSKPASAYTETRLRLQTPTGTITKSFPVETTLFEVASAVTQEVGFEVSSFTQNFPKKTFDSIDFGASLKELSLRQVFVNLMPAQGEQHQCPPSGNPFDEVKPHVSEYTASEIAALSSRLEKQLGPEYISSRPGAGGAKVHYVAADKCINLANEVFGFNGWSSSIQQIQIDFVDDNQTTGKVSLGLSVIVRVTLRDGTFHEDIGYGHIENCKGKAPAFEKAKKEGTTDGLKRALRNFGNLLGNCIYDKDYVAKVTKLKTAPTRWDPDNLHRHHDFAPVKNEHQGGVQEPTRSDLPPIKREPGRRQESHEDEFGSDDFDEVDFAVPQDEEPDSVTLEQGSDIETVRTVDRESRQIPAPAHRSNHRFDNHRNGSPRLRPPTATLSANPQTPAIARSMAHSDNKPRLQPQPQPLSFPQPPSNTSNGINVPANSPSTCTRPPPPQAPAANPTTNTDSVRPPDGEAPVGFFTARAAEALQKAQGPLIKAPTFNPHLESPSIRKTAGVDHTKSKPINRDLTTAPATPVPPLPNSSIPTNLQTDKVRKLGMPGGGASPLQNRGSYKPPQMKRPADGITESRPALGDVTNASVNASNVERNGDAKRPRIDVGHDSVEEPNVLNA</sequence>
<dbReference type="PANTHER" id="PTHR12132">
    <property type="entry name" value="DNA REPAIR AND RECOMBINATION PROTEIN RAD52, RAD59"/>
    <property type="match status" value="1"/>
</dbReference>
<evidence type="ECO:0000313" key="7">
    <source>
        <dbReference type="EMBL" id="MDI1487246.1"/>
    </source>
</evidence>
<evidence type="ECO:0000256" key="3">
    <source>
        <dbReference type="ARBA" id="ARBA00023172"/>
    </source>
</evidence>
<evidence type="ECO:0000256" key="1">
    <source>
        <dbReference type="ARBA" id="ARBA00006638"/>
    </source>
</evidence>
<feature type="compositionally biased region" description="Basic and acidic residues" evidence="6">
    <location>
        <begin position="402"/>
        <end position="412"/>
    </location>
</feature>
<feature type="compositionally biased region" description="Basic and acidic residues" evidence="6">
    <location>
        <begin position="21"/>
        <end position="42"/>
    </location>
</feature>
<proteinExistence type="inferred from homology"/>
<feature type="compositionally biased region" description="Polar residues" evidence="6">
    <location>
        <begin position="587"/>
        <end position="596"/>
    </location>
</feature>
<keyword evidence="8" id="KW-1185">Reference proteome</keyword>
<dbReference type="SUPFAM" id="SSF54768">
    <property type="entry name" value="dsRNA-binding domain-like"/>
    <property type="match status" value="1"/>
</dbReference>
<feature type="compositionally biased region" description="Acidic residues" evidence="6">
    <location>
        <begin position="372"/>
        <end position="391"/>
    </location>
</feature>
<gene>
    <name evidence="7" type="primary">RAD52</name>
    <name evidence="7" type="ORF">OHK93_006515</name>
</gene>
<comment type="caution">
    <text evidence="7">The sequence shown here is derived from an EMBL/GenBank/DDBJ whole genome shotgun (WGS) entry which is preliminary data.</text>
</comment>
<organism evidence="7 8">
    <name type="scientific">Ramalina farinacea</name>
    <dbReference type="NCBI Taxonomy" id="258253"/>
    <lineage>
        <taxon>Eukaryota</taxon>
        <taxon>Fungi</taxon>
        <taxon>Dikarya</taxon>
        <taxon>Ascomycota</taxon>
        <taxon>Pezizomycotina</taxon>
        <taxon>Lecanoromycetes</taxon>
        <taxon>OSLEUM clade</taxon>
        <taxon>Lecanoromycetidae</taxon>
        <taxon>Lecanorales</taxon>
        <taxon>Lecanorineae</taxon>
        <taxon>Ramalinaceae</taxon>
        <taxon>Ramalina</taxon>
    </lineage>
</organism>
<dbReference type="GO" id="GO:0003697">
    <property type="term" value="F:single-stranded DNA binding"/>
    <property type="evidence" value="ECO:0007669"/>
    <property type="project" value="UniProtKB-ARBA"/>
</dbReference>
<dbReference type="GO" id="GO:0005634">
    <property type="term" value="C:nucleus"/>
    <property type="evidence" value="ECO:0007669"/>
    <property type="project" value="InterPro"/>
</dbReference>
<dbReference type="SUPFAM" id="SSF54236">
    <property type="entry name" value="Ubiquitin-like"/>
    <property type="match status" value="1"/>
</dbReference>
<feature type="compositionally biased region" description="Pro residues" evidence="6">
    <location>
        <begin position="465"/>
        <end position="477"/>
    </location>
</feature>
<dbReference type="GO" id="GO:0006312">
    <property type="term" value="P:mitotic recombination"/>
    <property type="evidence" value="ECO:0007669"/>
    <property type="project" value="TreeGrafter"/>
</dbReference>
<keyword evidence="2" id="KW-0227">DNA damage</keyword>
<dbReference type="EMBL" id="JAPUFD010000005">
    <property type="protein sequence ID" value="MDI1487246.1"/>
    <property type="molecule type" value="Genomic_DNA"/>
</dbReference>
<comment type="similarity">
    <text evidence="1">Belongs to the RAD52 family.</text>
</comment>
<protein>
    <recommendedName>
        <fullName evidence="5">RAD52 homolog</fullName>
    </recommendedName>
</protein>
<evidence type="ECO:0000256" key="6">
    <source>
        <dbReference type="SAM" id="MobiDB-lite"/>
    </source>
</evidence>
<dbReference type="NCBIfam" id="TIGR00607">
    <property type="entry name" value="rad52"/>
    <property type="match status" value="1"/>
</dbReference>
<evidence type="ECO:0000256" key="5">
    <source>
        <dbReference type="ARBA" id="ARBA00077224"/>
    </source>
</evidence>
<reference evidence="7" key="1">
    <citation type="journal article" date="2023" name="Genome Biol. Evol.">
        <title>First Whole Genome Sequence and Flow Cytometry Genome Size Data for the Lichen-Forming Fungus Ramalina farinacea (Ascomycota).</title>
        <authorList>
            <person name="Llewellyn T."/>
            <person name="Mian S."/>
            <person name="Hill R."/>
            <person name="Leitch I.J."/>
            <person name="Gaya E."/>
        </authorList>
    </citation>
    <scope>NUCLEOTIDE SEQUENCE</scope>
    <source>
        <strain evidence="7">LIQ254RAFAR</strain>
    </source>
</reference>
<dbReference type="GO" id="GO:0000730">
    <property type="term" value="P:DNA recombinase assembly"/>
    <property type="evidence" value="ECO:0007669"/>
    <property type="project" value="InterPro"/>
</dbReference>
<dbReference type="Gene3D" id="3.30.390.80">
    <property type="entry name" value="DNA repair protein Rad52/59/22"/>
    <property type="match status" value="1"/>
</dbReference>
<dbReference type="InterPro" id="IPR029071">
    <property type="entry name" value="Ubiquitin-like_domsf"/>
</dbReference>
<name>A0AA43TQ62_9LECA</name>
<accession>A0AA43TQ62</accession>
<feature type="compositionally biased region" description="Low complexity" evidence="6">
    <location>
        <begin position="46"/>
        <end position="68"/>
    </location>
</feature>
<feature type="compositionally biased region" description="Low complexity" evidence="6">
    <location>
        <begin position="503"/>
        <end position="513"/>
    </location>
</feature>
<dbReference type="FunFam" id="3.30.390.80:FF:000001">
    <property type="entry name" value="DNA repair protein RAD52 homolog"/>
    <property type="match status" value="1"/>
</dbReference>
<feature type="compositionally biased region" description="Polar residues" evidence="6">
    <location>
        <begin position="479"/>
        <end position="488"/>
    </location>
</feature>
<feature type="compositionally biased region" description="Basic and acidic residues" evidence="6">
    <location>
        <begin position="356"/>
        <end position="371"/>
    </location>
</feature>
<dbReference type="InterPro" id="IPR007232">
    <property type="entry name" value="Rad52_Rad59_Rad22"/>
</dbReference>
<dbReference type="InterPro" id="IPR004585">
    <property type="entry name" value="DNA_recomb/repair_Rad52"/>
</dbReference>
<dbReference type="Gene3D" id="3.10.20.90">
    <property type="entry name" value="Phosphatidylinositol 3-kinase Catalytic Subunit, Chain A, domain 1"/>
    <property type="match status" value="1"/>
</dbReference>
<keyword evidence="3" id="KW-0233">DNA recombination</keyword>
<dbReference type="PANTHER" id="PTHR12132:SF1">
    <property type="entry name" value="DNA REPAIR PROTEIN RAD52 HOMOLOG"/>
    <property type="match status" value="1"/>
</dbReference>
<dbReference type="Pfam" id="PF04098">
    <property type="entry name" value="Rad52_Rad22"/>
    <property type="match status" value="1"/>
</dbReference>
<dbReference type="AlphaFoldDB" id="A0AA43TQ62"/>
<feature type="region of interest" description="Disordered" evidence="6">
    <location>
        <begin position="543"/>
        <end position="676"/>
    </location>
</feature>
<evidence type="ECO:0000256" key="2">
    <source>
        <dbReference type="ARBA" id="ARBA00022763"/>
    </source>
</evidence>
<feature type="region of interest" description="Disordered" evidence="6">
    <location>
        <begin position="322"/>
        <end position="525"/>
    </location>
</feature>
<feature type="compositionally biased region" description="Basic and acidic residues" evidence="6">
    <location>
        <begin position="324"/>
        <end position="342"/>
    </location>
</feature>
<evidence type="ECO:0000256" key="4">
    <source>
        <dbReference type="ARBA" id="ARBA00023204"/>
    </source>
</evidence>
<feature type="compositionally biased region" description="Polar residues" evidence="6">
    <location>
        <begin position="641"/>
        <end position="651"/>
    </location>
</feature>
<dbReference type="CDD" id="cd01767">
    <property type="entry name" value="UBX"/>
    <property type="match status" value="1"/>
</dbReference>